<evidence type="ECO:0000256" key="3">
    <source>
        <dbReference type="ARBA" id="ARBA00023315"/>
    </source>
</evidence>
<dbReference type="Pfam" id="PF02458">
    <property type="entry name" value="Transferase"/>
    <property type="match status" value="2"/>
</dbReference>
<dbReference type="STRING" id="71139.A0A059B7L9"/>
<gene>
    <name evidence="4" type="ORF">EUGRSUZ_H04683</name>
</gene>
<dbReference type="Gene3D" id="3.30.559.10">
    <property type="entry name" value="Chloramphenicol acetyltransferase-like domain"/>
    <property type="match status" value="2"/>
</dbReference>
<protein>
    <recommendedName>
        <fullName evidence="5">BAHD acyltransferase</fullName>
    </recommendedName>
</protein>
<dbReference type="Gramene" id="KCW62004">
    <property type="protein sequence ID" value="KCW62004"/>
    <property type="gene ID" value="EUGRSUZ_H04683"/>
</dbReference>
<dbReference type="GO" id="GO:0016746">
    <property type="term" value="F:acyltransferase activity"/>
    <property type="evidence" value="ECO:0007669"/>
    <property type="project" value="UniProtKB-KW"/>
</dbReference>
<evidence type="ECO:0000256" key="2">
    <source>
        <dbReference type="ARBA" id="ARBA00022679"/>
    </source>
</evidence>
<dbReference type="PANTHER" id="PTHR31623:SF122">
    <property type="entry name" value="HXXXD-TYPE ACYL-TRANSFERASE FAMILY PROTEIN"/>
    <property type="match status" value="1"/>
</dbReference>
<feature type="non-terminal residue" evidence="4">
    <location>
        <position position="388"/>
    </location>
</feature>
<reference evidence="4" key="1">
    <citation type="submission" date="2013-07" db="EMBL/GenBank/DDBJ databases">
        <title>The genome of Eucalyptus grandis.</title>
        <authorList>
            <person name="Schmutz J."/>
            <person name="Hayes R."/>
            <person name="Myburg A."/>
            <person name="Tuskan G."/>
            <person name="Grattapaglia D."/>
            <person name="Rokhsar D.S."/>
        </authorList>
    </citation>
    <scope>NUCLEOTIDE SEQUENCE</scope>
    <source>
        <tissue evidence="4">Leaf extractions</tissue>
    </source>
</reference>
<dbReference type="eggNOG" id="ENOG502QQQA">
    <property type="taxonomic scope" value="Eukaryota"/>
</dbReference>
<name>A0A059B7L9_EUCGR</name>
<dbReference type="InParanoid" id="A0A059B7L9"/>
<dbReference type="OMA" id="ITERYVI"/>
<comment type="similarity">
    <text evidence="1">Belongs to the plant acyltransferase family.</text>
</comment>
<proteinExistence type="inferred from homology"/>
<evidence type="ECO:0008006" key="5">
    <source>
        <dbReference type="Google" id="ProtNLM"/>
    </source>
</evidence>
<keyword evidence="2" id="KW-0808">Transferase</keyword>
<evidence type="ECO:0000313" key="4">
    <source>
        <dbReference type="EMBL" id="KCW62004.1"/>
    </source>
</evidence>
<organism evidence="4">
    <name type="scientific">Eucalyptus grandis</name>
    <name type="common">Flooded gum</name>
    <dbReference type="NCBI Taxonomy" id="71139"/>
    <lineage>
        <taxon>Eukaryota</taxon>
        <taxon>Viridiplantae</taxon>
        <taxon>Streptophyta</taxon>
        <taxon>Embryophyta</taxon>
        <taxon>Tracheophyta</taxon>
        <taxon>Spermatophyta</taxon>
        <taxon>Magnoliopsida</taxon>
        <taxon>eudicotyledons</taxon>
        <taxon>Gunneridae</taxon>
        <taxon>Pentapetalae</taxon>
        <taxon>rosids</taxon>
        <taxon>malvids</taxon>
        <taxon>Myrtales</taxon>
        <taxon>Myrtaceae</taxon>
        <taxon>Myrtoideae</taxon>
        <taxon>Eucalypteae</taxon>
        <taxon>Eucalyptus</taxon>
    </lineage>
</organism>
<evidence type="ECO:0000256" key="1">
    <source>
        <dbReference type="ARBA" id="ARBA00009861"/>
    </source>
</evidence>
<keyword evidence="3" id="KW-0012">Acyltransferase</keyword>
<accession>A0A059B7L9</accession>
<dbReference type="InterPro" id="IPR023213">
    <property type="entry name" value="CAT-like_dom_sf"/>
</dbReference>
<dbReference type="PANTHER" id="PTHR31623">
    <property type="entry name" value="F21J9.9"/>
    <property type="match status" value="1"/>
</dbReference>
<dbReference type="AlphaFoldDB" id="A0A059B7L9"/>
<dbReference type="EMBL" id="KK198760">
    <property type="protein sequence ID" value="KCW62004.1"/>
    <property type="molecule type" value="Genomic_DNA"/>
</dbReference>
<sequence length="388" mass="42817">MSVEVVAEDTIRPSSPTPYQLKNFKFSVFDQLSPILYTSVLFFYISSTSTSSPHQLSRLNIRDNLYIDCDDSGAEFIEAKIYCPLSHILDRPCPALLLKLLPIDIESPEASTGRLLLVQANTFGCDGLAVGVCISHKIADTSTLSTFIKGWSTAALLGEVNAERCTTRRYVLNPTEITPLAPSEAVPEPTRVEAVLGLMWRCVARASKKNDPRRRSLLSQAVNLRVRLPEPLLETMLGNLVGVFKVEIAPWAEESKMDLKKLVSHMREAKRAYSKNFTPRLSGGGVSCMRIVEAATKYSMLINSGAVDFLSCSSWCSFGLYEAADFGWGRPAWVSFAGVEYKNVIVPVDARDGDTLEVWMTLSQADMDALDADEELLRFARVNPSVSG</sequence>